<dbReference type="InterPro" id="IPR013785">
    <property type="entry name" value="Aldolase_TIM"/>
</dbReference>
<sequence length="663" mass="76279">MGMVLKFGALNLVFDEQAAISLFHNDKLVSQLFPLVELYNQIPLDSPVKTAFQGPVDLSSSLGKGFRYSVEITYKCDLICIINIDYFPRWHDTVFLHWRFENRGDLPIEINRLSLPRMSIPRPSSQSVWTFQGAAVQWGQDFAFELPSTFYRDNFLGHLQDGEGGGIPLVDFWTPDLGIALGHLETVSQPWYMPVEASVDQIVASLQWRSNTHLEPGNSLDGLYTVLMIHHGDFFEPLARYREMMKLRGVVPAQPSTEDYEPAWCSWGYEFDVRPEEIEGVLPMLTRLGIRWVTLDDRWFDHYGDWNPRQDTFPSGDEEMKNLVERIHQAGLKAQLWWYPLCAEDGHGQWDTLTYGYSRVLLEHPDWVVLNSDGSIARNNRHLAMLCPALSEVQNYTLKLVERFIGEWGFDGFKLDNIYTMAQCYNPAHGHQEPEESIQGFGSLYRQILTESRRLRQQAVIQICPCGTPLTFDLIPAVSQTVAADPTSSYQVRQRIKFYKALMGPQSAVFADHVELTDGGEDFASQIGAGGVPGTKFVWPERPEILSRLREVWLLTSEKEEVWRKWFQIYHEHRLAEGEYLNLYDMAFDYPESHVIRKGHRFYYAFFAPNFKGEVEFRGLEAKSYRLVDYVNGRNVGVIHGENPVLHIEFEQSLLVVAIPENL</sequence>
<evidence type="ECO:0000313" key="4">
    <source>
        <dbReference type="Proteomes" id="UP001254165"/>
    </source>
</evidence>
<dbReference type="Pfam" id="PF02065">
    <property type="entry name" value="Melibiase"/>
    <property type="match status" value="1"/>
</dbReference>
<protein>
    <submittedName>
        <fullName evidence="3">Alpha-galactosidase</fullName>
    </submittedName>
</protein>
<dbReference type="InterPro" id="IPR017853">
    <property type="entry name" value="GH"/>
</dbReference>
<evidence type="ECO:0000313" key="3">
    <source>
        <dbReference type="EMBL" id="MDT8897036.1"/>
    </source>
</evidence>
<dbReference type="PANTHER" id="PTHR43053">
    <property type="entry name" value="GLYCOSIDASE FAMILY 31"/>
    <property type="match status" value="1"/>
</dbReference>
<proteinExistence type="predicted"/>
<comment type="caution">
    <text evidence="3">The sequence shown here is derived from an EMBL/GenBank/DDBJ whole genome shotgun (WGS) entry which is preliminary data.</text>
</comment>
<dbReference type="Gene3D" id="3.20.20.70">
    <property type="entry name" value="Aldolase class I"/>
    <property type="match status" value="1"/>
</dbReference>
<keyword evidence="1" id="KW-0378">Hydrolase</keyword>
<dbReference type="InterPro" id="IPR002252">
    <property type="entry name" value="Glyco_hydro_36"/>
</dbReference>
<accession>A0ABU3NMH9</accession>
<dbReference type="CDD" id="cd14791">
    <property type="entry name" value="GH36"/>
    <property type="match status" value="1"/>
</dbReference>
<evidence type="ECO:0000256" key="1">
    <source>
        <dbReference type="ARBA" id="ARBA00022801"/>
    </source>
</evidence>
<dbReference type="RefSeq" id="WP_315623687.1">
    <property type="nucleotide sequence ID" value="NZ_JAUHMF010000001.1"/>
</dbReference>
<dbReference type="InterPro" id="IPR050985">
    <property type="entry name" value="Alpha-glycosidase_related"/>
</dbReference>
<dbReference type="EMBL" id="JAUHMF010000001">
    <property type="protein sequence ID" value="MDT8897036.1"/>
    <property type="molecule type" value="Genomic_DNA"/>
</dbReference>
<keyword evidence="2" id="KW-0326">Glycosidase</keyword>
<dbReference type="Proteomes" id="UP001254165">
    <property type="component" value="Unassembled WGS sequence"/>
</dbReference>
<name>A0ABU3NMH9_9CHLR</name>
<dbReference type="SUPFAM" id="SSF51445">
    <property type="entry name" value="(Trans)glycosidases"/>
    <property type="match status" value="1"/>
</dbReference>
<organism evidence="3 4">
    <name type="scientific">Thermanaerothrix solaris</name>
    <dbReference type="NCBI Taxonomy" id="3058434"/>
    <lineage>
        <taxon>Bacteria</taxon>
        <taxon>Bacillati</taxon>
        <taxon>Chloroflexota</taxon>
        <taxon>Anaerolineae</taxon>
        <taxon>Anaerolineales</taxon>
        <taxon>Anaerolineaceae</taxon>
        <taxon>Thermanaerothrix</taxon>
    </lineage>
</organism>
<keyword evidence="4" id="KW-1185">Reference proteome</keyword>
<gene>
    <name evidence="3" type="ORF">QYE77_02070</name>
</gene>
<evidence type="ECO:0000256" key="2">
    <source>
        <dbReference type="ARBA" id="ARBA00023295"/>
    </source>
</evidence>
<dbReference type="PANTHER" id="PTHR43053:SF3">
    <property type="entry name" value="ALPHA-GALACTOSIDASE C-RELATED"/>
    <property type="match status" value="1"/>
</dbReference>
<reference evidence="3 4" key="1">
    <citation type="submission" date="2023-07" db="EMBL/GenBank/DDBJ databases">
        <title>Novel species of Thermanaerothrix with wide hydrolytic capabilities.</title>
        <authorList>
            <person name="Zayulina K.S."/>
            <person name="Podosokorskaya O.A."/>
            <person name="Elcheninov A.G."/>
        </authorList>
    </citation>
    <scope>NUCLEOTIDE SEQUENCE [LARGE SCALE GENOMIC DNA]</scope>
    <source>
        <strain evidence="3 4">4228-RoL</strain>
    </source>
</reference>